<sequence>MTGNRGRHVLARVFECLGTSPLLQRRD</sequence>
<organism evidence="1">
    <name type="scientific">marine metagenome</name>
    <dbReference type="NCBI Taxonomy" id="408172"/>
    <lineage>
        <taxon>unclassified sequences</taxon>
        <taxon>metagenomes</taxon>
        <taxon>ecological metagenomes</taxon>
    </lineage>
</organism>
<gene>
    <name evidence="1" type="ORF">METZ01_LOCUS290960</name>
</gene>
<dbReference type="AlphaFoldDB" id="A0A382LNH4"/>
<name>A0A382LNH4_9ZZZZ</name>
<accession>A0A382LNH4</accession>
<protein>
    <submittedName>
        <fullName evidence="1">Uncharacterized protein</fullName>
    </submittedName>
</protein>
<proteinExistence type="predicted"/>
<evidence type="ECO:0000313" key="1">
    <source>
        <dbReference type="EMBL" id="SVC38106.1"/>
    </source>
</evidence>
<reference evidence="1" key="1">
    <citation type="submission" date="2018-05" db="EMBL/GenBank/DDBJ databases">
        <authorList>
            <person name="Lanie J.A."/>
            <person name="Ng W.-L."/>
            <person name="Kazmierczak K.M."/>
            <person name="Andrzejewski T.M."/>
            <person name="Davidsen T.M."/>
            <person name="Wayne K.J."/>
            <person name="Tettelin H."/>
            <person name="Glass J.I."/>
            <person name="Rusch D."/>
            <person name="Podicherti R."/>
            <person name="Tsui H.-C.T."/>
            <person name="Winkler M.E."/>
        </authorList>
    </citation>
    <scope>NUCLEOTIDE SEQUENCE</scope>
</reference>
<dbReference type="EMBL" id="UINC01088136">
    <property type="protein sequence ID" value="SVC38106.1"/>
    <property type="molecule type" value="Genomic_DNA"/>
</dbReference>